<feature type="binding site" evidence="4">
    <location>
        <position position="141"/>
    </location>
    <ligand>
        <name>ATP</name>
        <dbReference type="ChEBI" id="CHEBI:30616"/>
    </ligand>
</feature>
<comment type="caution">
    <text evidence="8">The sequence shown here is derived from an EMBL/GenBank/DDBJ whole genome shotgun (WGS) entry which is preliminary data.</text>
</comment>
<dbReference type="SUPFAM" id="SSF56112">
    <property type="entry name" value="Protein kinase-like (PK-like)"/>
    <property type="match status" value="1"/>
</dbReference>
<dbReference type="InterPro" id="IPR000253">
    <property type="entry name" value="FHA_dom"/>
</dbReference>
<evidence type="ECO:0000256" key="1">
    <source>
        <dbReference type="ARBA" id="ARBA00005575"/>
    </source>
</evidence>
<dbReference type="Proteomes" id="UP000193685">
    <property type="component" value="Unassembled WGS sequence"/>
</dbReference>
<proteinExistence type="inferred from homology"/>
<keyword evidence="3 4" id="KW-0067">ATP-binding</keyword>
<dbReference type="SMART" id="SM00220">
    <property type="entry name" value="S_TKc"/>
    <property type="match status" value="1"/>
</dbReference>
<dbReference type="Pfam" id="PF00498">
    <property type="entry name" value="FHA"/>
    <property type="match status" value="1"/>
</dbReference>
<protein>
    <submittedName>
        <fullName evidence="8">Kinase-like domain-containing protein</fullName>
    </submittedName>
</protein>
<dbReference type="PROSITE" id="PS50006">
    <property type="entry name" value="FHA_DOMAIN"/>
    <property type="match status" value="1"/>
</dbReference>
<dbReference type="Gene3D" id="3.30.200.20">
    <property type="entry name" value="Phosphorylase Kinase, domain 1"/>
    <property type="match status" value="1"/>
</dbReference>
<dbReference type="GeneID" id="63784015"/>
<dbReference type="Pfam" id="PF00069">
    <property type="entry name" value="Pkinase"/>
    <property type="match status" value="1"/>
</dbReference>
<evidence type="ECO:0000256" key="2">
    <source>
        <dbReference type="ARBA" id="ARBA00022741"/>
    </source>
</evidence>
<dbReference type="Gene3D" id="1.10.510.10">
    <property type="entry name" value="Transferase(Phosphotransferase) domain 1"/>
    <property type="match status" value="1"/>
</dbReference>
<evidence type="ECO:0000256" key="5">
    <source>
        <dbReference type="RuleBase" id="RU000304"/>
    </source>
</evidence>
<comment type="similarity">
    <text evidence="1">Belongs to the protein kinase superfamily. CAMK Ser/Thr protein kinase family. CHEK2 subfamily.</text>
</comment>
<dbReference type="RefSeq" id="XP_040728138.1">
    <property type="nucleotide sequence ID" value="XM_040867416.1"/>
</dbReference>
<dbReference type="Gene3D" id="2.60.200.20">
    <property type="match status" value="1"/>
</dbReference>
<dbReference type="PROSITE" id="PS00107">
    <property type="entry name" value="PROTEIN_KINASE_ATP"/>
    <property type="match status" value="1"/>
</dbReference>
<evidence type="ECO:0000259" key="6">
    <source>
        <dbReference type="PROSITE" id="PS50006"/>
    </source>
</evidence>
<keyword evidence="8" id="KW-0418">Kinase</keyword>
<dbReference type="CDD" id="cd05117">
    <property type="entry name" value="STKc_CAMK"/>
    <property type="match status" value="1"/>
</dbReference>
<dbReference type="InterPro" id="IPR000719">
    <property type="entry name" value="Prot_kinase_dom"/>
</dbReference>
<evidence type="ECO:0000313" key="8">
    <source>
        <dbReference type="EMBL" id="ORY87643.1"/>
    </source>
</evidence>
<gene>
    <name evidence="8" type="ORF">BCR37DRAFT_342125</name>
</gene>
<dbReference type="FunFam" id="1.10.510.10:FF:000571">
    <property type="entry name" value="Maternal embryonic leucine zipper kinase"/>
    <property type="match status" value="1"/>
</dbReference>
<dbReference type="OrthoDB" id="407410at2759"/>
<dbReference type="InterPro" id="IPR008271">
    <property type="entry name" value="Ser/Thr_kinase_AS"/>
</dbReference>
<keyword evidence="5" id="KW-0723">Serine/threonine-protein kinase</keyword>
<dbReference type="InterPro" id="IPR011009">
    <property type="entry name" value="Kinase-like_dom_sf"/>
</dbReference>
<sequence length="377" mass="42569">MIGSAEECDVKIHGHRISARHFVLFKINQTRPATQEEYEQSGQTKKTSHLVYLQEISGHGTFVNGQLCKRNETVLLQDNDLISLGSNGPSWFFRSTDRKGNKSFDERFKVTKTLGKGHFAEVFEAVERCTNAKFAAKMIKKRMVNDDKAFLHEIGLLMSCTHPLITCIRDVFDDGNVIYLLLELAQGGELFDRIIQRGKFTEKETRYVFRQLFSALEYLHASSIVHRDIKPENILLCKPDSFDIRLADFGLAKIIGSRSITSSLAGTPSYIPPEMLAPPNSNKGVEYTRKVDSWSAGVVLYICLCGFPPFSQELAPPDMKTQIREGRFQFTRPYWDSVSNGAIDLISKLLTVDPEHRLSISEAARHPWMLADDDASA</sequence>
<dbReference type="PROSITE" id="PS50011">
    <property type="entry name" value="PROTEIN_KINASE_DOM"/>
    <property type="match status" value="1"/>
</dbReference>
<keyword evidence="2 4" id="KW-0547">Nucleotide-binding</keyword>
<dbReference type="SUPFAM" id="SSF49879">
    <property type="entry name" value="SMAD/FHA domain"/>
    <property type="match status" value="1"/>
</dbReference>
<feature type="domain" description="FHA" evidence="6">
    <location>
        <begin position="1"/>
        <end position="68"/>
    </location>
</feature>
<dbReference type="STRING" id="56484.A0A1Y2FUF5"/>
<dbReference type="GO" id="GO:0005524">
    <property type="term" value="F:ATP binding"/>
    <property type="evidence" value="ECO:0007669"/>
    <property type="project" value="UniProtKB-UniRule"/>
</dbReference>
<reference evidence="8 9" key="1">
    <citation type="submission" date="2016-07" db="EMBL/GenBank/DDBJ databases">
        <title>Pervasive Adenine N6-methylation of Active Genes in Fungi.</title>
        <authorList>
            <consortium name="DOE Joint Genome Institute"/>
            <person name="Mondo S.J."/>
            <person name="Dannebaum R.O."/>
            <person name="Kuo R.C."/>
            <person name="Labutti K."/>
            <person name="Haridas S."/>
            <person name="Kuo A."/>
            <person name="Salamov A."/>
            <person name="Ahrendt S.R."/>
            <person name="Lipzen A."/>
            <person name="Sullivan W."/>
            <person name="Andreopoulos W.B."/>
            <person name="Clum A."/>
            <person name="Lindquist E."/>
            <person name="Daum C."/>
            <person name="Ramamoorthy G.K."/>
            <person name="Gryganskyi A."/>
            <person name="Culley D."/>
            <person name="Magnuson J.K."/>
            <person name="James T.Y."/>
            <person name="O'Malley M.A."/>
            <person name="Stajich J.E."/>
            <person name="Spatafora J.W."/>
            <person name="Visel A."/>
            <person name="Grigoriev I.V."/>
        </authorList>
    </citation>
    <scope>NUCLEOTIDE SEQUENCE [LARGE SCALE GENOMIC DNA]</scope>
    <source>
        <strain evidence="8 9">12-1054</strain>
    </source>
</reference>
<organism evidence="8 9">
    <name type="scientific">Protomyces lactucae-debilis</name>
    <dbReference type="NCBI Taxonomy" id="2754530"/>
    <lineage>
        <taxon>Eukaryota</taxon>
        <taxon>Fungi</taxon>
        <taxon>Dikarya</taxon>
        <taxon>Ascomycota</taxon>
        <taxon>Taphrinomycotina</taxon>
        <taxon>Taphrinomycetes</taxon>
        <taxon>Taphrinales</taxon>
        <taxon>Protomycetaceae</taxon>
        <taxon>Protomyces</taxon>
    </lineage>
</organism>
<evidence type="ECO:0000259" key="7">
    <source>
        <dbReference type="PROSITE" id="PS50011"/>
    </source>
</evidence>
<keyword evidence="8" id="KW-0808">Transferase</keyword>
<evidence type="ECO:0000313" key="9">
    <source>
        <dbReference type="Proteomes" id="UP000193685"/>
    </source>
</evidence>
<dbReference type="PANTHER" id="PTHR24347">
    <property type="entry name" value="SERINE/THREONINE-PROTEIN KINASE"/>
    <property type="match status" value="1"/>
</dbReference>
<name>A0A1Y2FUF5_PROLT</name>
<evidence type="ECO:0000256" key="3">
    <source>
        <dbReference type="ARBA" id="ARBA00022840"/>
    </source>
</evidence>
<dbReference type="OMA" id="AYCEYRV"/>
<dbReference type="AlphaFoldDB" id="A0A1Y2FUF5"/>
<accession>A0A1Y2FUF5</accession>
<feature type="domain" description="Protein kinase" evidence="7">
    <location>
        <begin position="108"/>
        <end position="369"/>
    </location>
</feature>
<dbReference type="EMBL" id="MCFI01000001">
    <property type="protein sequence ID" value="ORY87643.1"/>
    <property type="molecule type" value="Genomic_DNA"/>
</dbReference>
<dbReference type="PROSITE" id="PS00108">
    <property type="entry name" value="PROTEIN_KINASE_ST"/>
    <property type="match status" value="1"/>
</dbReference>
<feature type="non-terminal residue" evidence="8">
    <location>
        <position position="377"/>
    </location>
</feature>
<dbReference type="InterPro" id="IPR008984">
    <property type="entry name" value="SMAD_FHA_dom_sf"/>
</dbReference>
<evidence type="ECO:0000256" key="4">
    <source>
        <dbReference type="PROSITE-ProRule" id="PRU10141"/>
    </source>
</evidence>
<keyword evidence="9" id="KW-1185">Reference proteome</keyword>
<dbReference type="GO" id="GO:0004674">
    <property type="term" value="F:protein serine/threonine kinase activity"/>
    <property type="evidence" value="ECO:0007669"/>
    <property type="project" value="UniProtKB-KW"/>
</dbReference>
<dbReference type="InterPro" id="IPR017441">
    <property type="entry name" value="Protein_kinase_ATP_BS"/>
</dbReference>